<evidence type="ECO:0000256" key="1">
    <source>
        <dbReference type="ARBA" id="ARBA00002738"/>
    </source>
</evidence>
<proteinExistence type="inferred from homology"/>
<dbReference type="FunCoup" id="G8ZSJ2">
    <property type="interactions" value="33"/>
</dbReference>
<dbReference type="HOGENOM" id="CLU_049922_1_0_1"/>
<dbReference type="KEGG" id="tdl:TDEL_0C05950"/>
<accession>G8ZSJ2</accession>
<evidence type="ECO:0000256" key="3">
    <source>
        <dbReference type="ARBA" id="ARBA00004496"/>
    </source>
</evidence>
<comment type="subcellular location">
    <subcellularLocation>
        <location evidence="3">Cytoplasm</location>
    </subcellularLocation>
    <subcellularLocation>
        <location evidence="2">Nucleus</location>
    </subcellularLocation>
</comment>
<evidence type="ECO:0000256" key="8">
    <source>
        <dbReference type="SAM" id="MobiDB-lite"/>
    </source>
</evidence>
<feature type="region of interest" description="Disordered" evidence="8">
    <location>
        <begin position="1"/>
        <end position="62"/>
    </location>
</feature>
<dbReference type="OrthoDB" id="128308at2759"/>
<dbReference type="PANTHER" id="PTHR41391">
    <property type="entry name" value="RESTRICTION OF TELOMERE CAPPING PROTEIN 4"/>
    <property type="match status" value="1"/>
</dbReference>
<dbReference type="eggNOG" id="ENOG502S1RG">
    <property type="taxonomic scope" value="Eukaryota"/>
</dbReference>
<comment type="function">
    <text evidence="1">May be involved in a process influencing telomere capping.</text>
</comment>
<reference evidence="10 11" key="1">
    <citation type="journal article" date="2011" name="Proc. Natl. Acad. Sci. U.S.A.">
        <title>Evolutionary erosion of yeast sex chromosomes by mating-type switching accidents.</title>
        <authorList>
            <person name="Gordon J.L."/>
            <person name="Armisen D."/>
            <person name="Proux-Wera E."/>
            <person name="Oheigeartaigh S.S."/>
            <person name="Byrne K.P."/>
            <person name="Wolfe K.H."/>
        </authorList>
    </citation>
    <scope>NUCLEOTIDE SEQUENCE [LARGE SCALE GENOMIC DNA]</scope>
    <source>
        <strain evidence="11">ATCC 10662 / CBS 1146 / NBRC 0425 / NCYC 2629 / NRRL Y-866</strain>
    </source>
</reference>
<feature type="domain" description="Restriction of telomere capping protein 4 C-terminal" evidence="9">
    <location>
        <begin position="192"/>
        <end position="321"/>
    </location>
</feature>
<name>G8ZSJ2_TORDE</name>
<dbReference type="GeneID" id="11501902"/>
<dbReference type="Proteomes" id="UP000005627">
    <property type="component" value="Chromosome 3"/>
</dbReference>
<evidence type="ECO:0000256" key="2">
    <source>
        <dbReference type="ARBA" id="ARBA00004123"/>
    </source>
</evidence>
<keyword evidence="6" id="KW-0963">Cytoplasm</keyword>
<evidence type="ECO:0000256" key="7">
    <source>
        <dbReference type="ARBA" id="ARBA00023242"/>
    </source>
</evidence>
<dbReference type="STRING" id="1076872.G8ZSJ2"/>
<evidence type="ECO:0000256" key="4">
    <source>
        <dbReference type="ARBA" id="ARBA00009461"/>
    </source>
</evidence>
<evidence type="ECO:0000313" key="10">
    <source>
        <dbReference type="EMBL" id="CCE91484.1"/>
    </source>
</evidence>
<dbReference type="InParanoid" id="G8ZSJ2"/>
<dbReference type="AlphaFoldDB" id="G8ZSJ2"/>
<comment type="similarity">
    <text evidence="4">Belongs to the RTC4 family.</text>
</comment>
<sequence length="333" mass="37918">MKGENAHQRKRKLVYATSRNSDRNLDVLKRRRPPVLDQSDIQDEPLSDEERGDTPLSQIGGPCTLIRLPSLTSVGLAGDNDPGSNSDDSTSNKLPETVKLRQSVDPGEIKRVKEENVRDSQEFIKNVKYDDAIEDVLVEIEQRSSSRQDSDDKTHKLVVRKDYTKKYKLPPILYLSDLIERIQPFLSIVEAMYKHKVQSPYKFEATAVSEASNSAVLSLSEFRSMDINKIVAGYYGLRRQLCVGEEILKHYKQFLLKRQGKTMNWWGVADFANYVLAPEVLASLCISEMNLGDDIYDPATRENAYDIFRNTVEFGLVVADTDPLESWEVHVEK</sequence>
<keyword evidence="11" id="KW-1185">Reference proteome</keyword>
<protein>
    <recommendedName>
        <fullName evidence="5">Restriction of telomere capping protein 4</fullName>
    </recommendedName>
</protein>
<dbReference type="Pfam" id="PF14474">
    <property type="entry name" value="RTC4"/>
    <property type="match status" value="1"/>
</dbReference>
<dbReference type="InterPro" id="IPR039024">
    <property type="entry name" value="RTC4"/>
</dbReference>
<evidence type="ECO:0000256" key="6">
    <source>
        <dbReference type="ARBA" id="ARBA00022490"/>
    </source>
</evidence>
<feature type="region of interest" description="Disordered" evidence="8">
    <location>
        <begin position="74"/>
        <end position="97"/>
    </location>
</feature>
<keyword evidence="7" id="KW-0539">Nucleus</keyword>
<dbReference type="GO" id="GO:0005737">
    <property type="term" value="C:cytoplasm"/>
    <property type="evidence" value="ECO:0007669"/>
    <property type="project" value="UniProtKB-SubCell"/>
</dbReference>
<dbReference type="SMART" id="SM01312">
    <property type="entry name" value="RTC4"/>
    <property type="match status" value="1"/>
</dbReference>
<dbReference type="RefSeq" id="XP_003680695.1">
    <property type="nucleotide sequence ID" value="XM_003680647.1"/>
</dbReference>
<dbReference type="GO" id="GO:0005634">
    <property type="term" value="C:nucleus"/>
    <property type="evidence" value="ECO:0007669"/>
    <property type="project" value="UniProtKB-SubCell"/>
</dbReference>
<evidence type="ECO:0000313" key="11">
    <source>
        <dbReference type="Proteomes" id="UP000005627"/>
    </source>
</evidence>
<dbReference type="InterPro" id="IPR028094">
    <property type="entry name" value="RTC4_C"/>
</dbReference>
<dbReference type="PANTHER" id="PTHR41391:SF1">
    <property type="entry name" value="RESTRICTION OF TELOMERE CAPPING PROTEIN 4"/>
    <property type="match status" value="1"/>
</dbReference>
<feature type="compositionally biased region" description="Low complexity" evidence="8">
    <location>
        <begin position="79"/>
        <end position="92"/>
    </location>
</feature>
<gene>
    <name evidence="10" type="primary">TDEL0C05950</name>
    <name evidence="10" type="ORF">TDEL_0C05950</name>
</gene>
<dbReference type="EMBL" id="HE616744">
    <property type="protein sequence ID" value="CCE91484.1"/>
    <property type="molecule type" value="Genomic_DNA"/>
</dbReference>
<organism evidence="10 11">
    <name type="scientific">Torulaspora delbrueckii</name>
    <name type="common">Yeast</name>
    <name type="synonym">Candida colliculosa</name>
    <dbReference type="NCBI Taxonomy" id="4950"/>
    <lineage>
        <taxon>Eukaryota</taxon>
        <taxon>Fungi</taxon>
        <taxon>Dikarya</taxon>
        <taxon>Ascomycota</taxon>
        <taxon>Saccharomycotina</taxon>
        <taxon>Saccharomycetes</taxon>
        <taxon>Saccharomycetales</taxon>
        <taxon>Saccharomycetaceae</taxon>
        <taxon>Torulaspora</taxon>
    </lineage>
</organism>
<evidence type="ECO:0000256" key="5">
    <source>
        <dbReference type="ARBA" id="ARBA00015162"/>
    </source>
</evidence>
<evidence type="ECO:0000259" key="9">
    <source>
        <dbReference type="SMART" id="SM01312"/>
    </source>
</evidence>